<dbReference type="eggNOG" id="KOG0168">
    <property type="taxonomic scope" value="Eukaryota"/>
</dbReference>
<comment type="similarity">
    <text evidence="2">Belongs to the UPL family. K-HECT subfamily.</text>
</comment>
<dbReference type="Proteomes" id="UP000001876">
    <property type="component" value="Unassembled WGS sequence"/>
</dbReference>
<dbReference type="Gene3D" id="3.30.2410.10">
    <property type="entry name" value="Hect, E3 ligase catalytic domain"/>
    <property type="match status" value="1"/>
</dbReference>
<feature type="compositionally biased region" description="Polar residues" evidence="7">
    <location>
        <begin position="553"/>
        <end position="562"/>
    </location>
</feature>
<evidence type="ECO:0000256" key="5">
    <source>
        <dbReference type="ARBA" id="ARBA00022786"/>
    </source>
</evidence>
<dbReference type="InterPro" id="IPR035983">
    <property type="entry name" value="Hect_E3_ubiquitin_ligase"/>
</dbReference>
<dbReference type="PANTHER" id="PTHR45670:SF1">
    <property type="entry name" value="E3 UBIQUITIN-PROTEIN LIGASE HECTD1"/>
    <property type="match status" value="1"/>
</dbReference>
<dbReference type="Gene3D" id="1.25.10.10">
    <property type="entry name" value="Leucine-rich Repeat Variant"/>
    <property type="match status" value="1"/>
</dbReference>
<reference evidence="9 10" key="1">
    <citation type="journal article" date="2009" name="Science">
        <title>Green evolution and dynamic adaptations revealed by genomes of the marine picoeukaryotes Micromonas.</title>
        <authorList>
            <person name="Worden A.Z."/>
            <person name="Lee J.H."/>
            <person name="Mock T."/>
            <person name="Rouze P."/>
            <person name="Simmons M.P."/>
            <person name="Aerts A.L."/>
            <person name="Allen A.E."/>
            <person name="Cuvelier M.L."/>
            <person name="Derelle E."/>
            <person name="Everett M.V."/>
            <person name="Foulon E."/>
            <person name="Grimwood J."/>
            <person name="Gundlach H."/>
            <person name="Henrissat B."/>
            <person name="Napoli C."/>
            <person name="McDonald S.M."/>
            <person name="Parker M.S."/>
            <person name="Rombauts S."/>
            <person name="Salamov A."/>
            <person name="Von Dassow P."/>
            <person name="Badger J.H."/>
            <person name="Coutinho P.M."/>
            <person name="Demir E."/>
            <person name="Dubchak I."/>
            <person name="Gentemann C."/>
            <person name="Eikrem W."/>
            <person name="Gready J.E."/>
            <person name="John U."/>
            <person name="Lanier W."/>
            <person name="Lindquist E.A."/>
            <person name="Lucas S."/>
            <person name="Mayer K.F."/>
            <person name="Moreau H."/>
            <person name="Not F."/>
            <person name="Otillar R."/>
            <person name="Panaud O."/>
            <person name="Pangilinan J."/>
            <person name="Paulsen I."/>
            <person name="Piegu B."/>
            <person name="Poliakov A."/>
            <person name="Robbens S."/>
            <person name="Schmutz J."/>
            <person name="Toulza E."/>
            <person name="Wyss T."/>
            <person name="Zelensky A."/>
            <person name="Zhou K."/>
            <person name="Armbrust E.V."/>
            <person name="Bhattacharya D."/>
            <person name="Goodenough U.W."/>
            <person name="Van de Peer Y."/>
            <person name="Grigoriev I.V."/>
        </authorList>
    </citation>
    <scope>NUCLEOTIDE SEQUENCE [LARGE SCALE GENOMIC DNA]</scope>
    <source>
        <strain evidence="9 10">CCMP1545</strain>
    </source>
</reference>
<feature type="region of interest" description="Disordered" evidence="7">
    <location>
        <begin position="821"/>
        <end position="920"/>
    </location>
</feature>
<dbReference type="CDD" id="cd00078">
    <property type="entry name" value="HECTc"/>
    <property type="match status" value="1"/>
</dbReference>
<feature type="region of interest" description="Disordered" evidence="7">
    <location>
        <begin position="1"/>
        <end position="52"/>
    </location>
</feature>
<dbReference type="KEGG" id="mpp:MICPUCDRAFT_30839"/>
<sequence length="1605" mass="169118">MRQESVYEQEDLDEDDEEEEEEDEEDEEEEEEEEDDEGGDDDPGGLQALLNRLGGGLDGLLPNTSRTHGRLKQILAGLRAEGDETRQMGALHSLCEVLVISSEESLITLSIDAFTPVLVQLMQYEHNPDCMLLAARALTSMADILPNSRAAIVHYGALPTFCSRLLTIEYIDLAEQSLQALEKLSQDQGASCLREGGMMACLSYLDFFALGMQRVSLQTVANMCRQLPASDCWELVSDSVPVLTNLLLHDDGRLVESACTCLTLIAANFSARPERLQAMCTHGLIPNATRLISPVSSGGTTVGPSTYRSLIRLIATCCKSSADVAEQLLRNALPVTLKSVLAGCNVLSTTAASPASPVVSTDQLLEVVTLTNQLLPSIQPGSGASDSPLIALRVDAAAPTSSTTAVVESGGGKSTAETANAGGITLEQILRAEPELLREYGSNLTAALMQVIVASVGSNVRLQCLASLAKFLHHAPPEMLSSGPAALQPGQMASFLAGLVSSRDSAVVQVALYLVDLLMDKLPDTFSRVFRKEGTVHAIEQLCAQKFEEATVDDNNSHSGGNVTPRDKVVPPGVDNESVDFATPIRTGGSCRTVVDTPQRRAAVERAVSLRTAHFNAAATGGAVDLLQKASAPLRTAGSDPETAAAVAIHFLTALDEGEGASTFEFIECGGVNALASYFSGGDLPEEDSWGESIAARLSAFVRAASINLSQKTMRGIVERLLDALAVTEEMPVRLSAGSEGGSSGRGASRSASRGSAGESAASDGLSVLARPFKLRLCRATGARAGLKEYSSNVILVEPLATLTAIEDFLYPRVHKPESAAATSTASAASGEAENSHDVARQPNGPSEKKDADAKAETAQQADEDDEEDDNVEEEDEEEVIDDDAEEEEEDIPRAEQVEDVDPAERSASPSTPSTTAAAVAAAAPPRLLFHASGVDPFHPATSVLQAVHAAALAAAATENGTHAREAGDDAEGGRLSTASLWEKTHTLYYAIPVDGQALPPPPPSSGAGAAAAVMDSSDATEALAAFGPRDRRAALGSVLPALRGKLCGDAPPSGLTDTVKSIISVLSVFHRIITSAPRLFALGDVEDENVTATNINAALALPSDAFLSSKLAGKMVRQLQDTLALCTGSLPAWCTVIARSCPFLFPFEARQQLFYCTTFGLARALHRLHGQTQENGGGGGNGGAGGRELRVGRLQRQKVRVSRERILESAVKVFDMTGAHKMVLEVEFLNEVGTGTGPTLEFYTLLSKELTQRALGAWRDVPNADGTGSDIKYVNAPHGLFPAPVSSSAYDVAPPGSPGKLTRGDLFRLLGRVVGKALQDGRLLDLGLSPAFFRAITGRTLALADLSEIDPELGRTLTQLSTAARRIDALKKAGADFPSVTVGGAAIEDLCMTFTLPGDDAFELKPGGADVAITAENIAEYVDAVVDATVGGGVARQIDAFRSGLSDILPPQALVVFSEAELDCMLCGQGQKWTTELLSECVTYDHGYTAQSPPIRSLMETMCGFGPEEQRSFLRFVTGAPRMPPGGLAALQPRLTVVCKQPSGGGGGASTRQLAEGTVLADKDLPSAMTCASYLKLPPYSRVEVLKERLTYAITEGVASFDLS</sequence>
<keyword evidence="10" id="KW-1185">Reference proteome</keyword>
<dbReference type="PANTHER" id="PTHR45670">
    <property type="entry name" value="E3 UBIQUITIN-PROTEIN LIGASE TRIP12"/>
    <property type="match status" value="1"/>
</dbReference>
<dbReference type="GO" id="GO:0043161">
    <property type="term" value="P:proteasome-mediated ubiquitin-dependent protein catabolic process"/>
    <property type="evidence" value="ECO:0007669"/>
    <property type="project" value="TreeGrafter"/>
</dbReference>
<dbReference type="Pfam" id="PF00632">
    <property type="entry name" value="HECT"/>
    <property type="match status" value="1"/>
</dbReference>
<dbReference type="SMART" id="SM00119">
    <property type="entry name" value="HECTc"/>
    <property type="match status" value="1"/>
</dbReference>
<dbReference type="SUPFAM" id="SSF48371">
    <property type="entry name" value="ARM repeat"/>
    <property type="match status" value="1"/>
</dbReference>
<evidence type="ECO:0000256" key="7">
    <source>
        <dbReference type="SAM" id="MobiDB-lite"/>
    </source>
</evidence>
<feature type="domain" description="HECT" evidence="8">
    <location>
        <begin position="1222"/>
        <end position="1605"/>
    </location>
</feature>
<keyword evidence="4" id="KW-0808">Transferase</keyword>
<gene>
    <name evidence="9" type="ORF">MICPUCDRAFT_30839</name>
</gene>
<evidence type="ECO:0000313" key="9">
    <source>
        <dbReference type="EMBL" id="EEH60220.1"/>
    </source>
</evidence>
<dbReference type="InterPro" id="IPR057948">
    <property type="entry name" value="TPR_TRIP12_N"/>
</dbReference>
<dbReference type="RefSeq" id="XP_003054968.1">
    <property type="nucleotide sequence ID" value="XM_003054922.1"/>
</dbReference>
<dbReference type="Gene3D" id="3.30.2160.10">
    <property type="entry name" value="Hect, E3 ligase catalytic domain"/>
    <property type="match status" value="1"/>
</dbReference>
<evidence type="ECO:0000313" key="10">
    <source>
        <dbReference type="Proteomes" id="UP000001876"/>
    </source>
</evidence>
<proteinExistence type="inferred from homology"/>
<evidence type="ECO:0000259" key="8">
    <source>
        <dbReference type="PROSITE" id="PS50237"/>
    </source>
</evidence>
<evidence type="ECO:0000256" key="2">
    <source>
        <dbReference type="ARBA" id="ARBA00006331"/>
    </source>
</evidence>
<dbReference type="OrthoDB" id="497634at2759"/>
<dbReference type="InterPro" id="IPR000569">
    <property type="entry name" value="HECT_dom"/>
</dbReference>
<feature type="active site" description="Glycyl thioester intermediate" evidence="6">
    <location>
        <position position="1572"/>
    </location>
</feature>
<organism evidence="10">
    <name type="scientific">Micromonas pusilla (strain CCMP1545)</name>
    <name type="common">Picoplanktonic green alga</name>
    <dbReference type="NCBI Taxonomy" id="564608"/>
    <lineage>
        <taxon>Eukaryota</taxon>
        <taxon>Viridiplantae</taxon>
        <taxon>Chlorophyta</taxon>
        <taxon>Mamiellophyceae</taxon>
        <taxon>Mamiellales</taxon>
        <taxon>Mamiellaceae</taxon>
        <taxon>Micromonas</taxon>
    </lineage>
</organism>
<dbReference type="GO" id="GO:0000209">
    <property type="term" value="P:protein polyubiquitination"/>
    <property type="evidence" value="ECO:0007669"/>
    <property type="project" value="TreeGrafter"/>
</dbReference>
<evidence type="ECO:0000256" key="1">
    <source>
        <dbReference type="ARBA" id="ARBA00000885"/>
    </source>
</evidence>
<dbReference type="STRING" id="564608.C1MHK2"/>
<name>C1MHK2_MICPC</name>
<evidence type="ECO:0000256" key="4">
    <source>
        <dbReference type="ARBA" id="ARBA00022679"/>
    </source>
</evidence>
<evidence type="ECO:0000256" key="6">
    <source>
        <dbReference type="PROSITE-ProRule" id="PRU00104"/>
    </source>
</evidence>
<feature type="compositionally biased region" description="Low complexity" evidence="7">
    <location>
        <begin position="821"/>
        <end position="830"/>
    </location>
</feature>
<dbReference type="GO" id="GO:0061630">
    <property type="term" value="F:ubiquitin protein ligase activity"/>
    <property type="evidence" value="ECO:0007669"/>
    <property type="project" value="UniProtKB-EC"/>
</dbReference>
<dbReference type="OMA" id="AEPLSQF"/>
<dbReference type="InterPro" id="IPR016024">
    <property type="entry name" value="ARM-type_fold"/>
</dbReference>
<feature type="compositionally biased region" description="Acidic residues" evidence="7">
    <location>
        <begin position="862"/>
        <end position="891"/>
    </location>
</feature>
<dbReference type="PROSITE" id="PS50237">
    <property type="entry name" value="HECT"/>
    <property type="match status" value="1"/>
</dbReference>
<dbReference type="GeneID" id="9680692"/>
<dbReference type="Pfam" id="PF25579">
    <property type="entry name" value="TPR_TRIP12_N"/>
    <property type="match status" value="1"/>
</dbReference>
<feature type="compositionally biased region" description="Acidic residues" evidence="7">
    <location>
        <begin position="7"/>
        <end position="43"/>
    </location>
</feature>
<dbReference type="InterPro" id="IPR045322">
    <property type="entry name" value="HECTD1/TRIP12-like"/>
</dbReference>
<comment type="catalytic activity">
    <reaction evidence="1">
        <text>S-ubiquitinyl-[E2 ubiquitin-conjugating enzyme]-L-cysteine + [acceptor protein]-L-lysine = [E2 ubiquitin-conjugating enzyme]-L-cysteine + N(6)-ubiquitinyl-[acceptor protein]-L-lysine.</text>
        <dbReference type="EC" id="2.3.2.26"/>
    </reaction>
</comment>
<accession>C1MHK2</accession>
<feature type="region of interest" description="Disordered" evidence="7">
    <location>
        <begin position="553"/>
        <end position="573"/>
    </location>
</feature>
<dbReference type="EC" id="2.3.2.26" evidence="3"/>
<dbReference type="EMBL" id="GG663735">
    <property type="protein sequence ID" value="EEH60220.1"/>
    <property type="molecule type" value="Genomic_DNA"/>
</dbReference>
<dbReference type="SUPFAM" id="SSF56204">
    <property type="entry name" value="Hect, E3 ligase catalytic domain"/>
    <property type="match status" value="1"/>
</dbReference>
<protein>
    <recommendedName>
        <fullName evidence="3">HECT-type E3 ubiquitin transferase</fullName>
        <ecNumber evidence="3">2.3.2.26</ecNumber>
    </recommendedName>
</protein>
<dbReference type="InterPro" id="IPR011989">
    <property type="entry name" value="ARM-like"/>
</dbReference>
<feature type="compositionally biased region" description="Low complexity" evidence="7">
    <location>
        <begin position="746"/>
        <end position="761"/>
    </location>
</feature>
<dbReference type="Gene3D" id="3.90.1750.10">
    <property type="entry name" value="Hect, E3 ligase catalytic domains"/>
    <property type="match status" value="1"/>
</dbReference>
<keyword evidence="5 6" id="KW-0833">Ubl conjugation pathway</keyword>
<evidence type="ECO:0000256" key="3">
    <source>
        <dbReference type="ARBA" id="ARBA00012485"/>
    </source>
</evidence>
<dbReference type="eggNOG" id="KOG0170">
    <property type="taxonomic scope" value="Eukaryota"/>
</dbReference>
<feature type="compositionally biased region" description="Basic and acidic residues" evidence="7">
    <location>
        <begin position="847"/>
        <end position="856"/>
    </location>
</feature>
<feature type="region of interest" description="Disordered" evidence="7">
    <location>
        <begin position="735"/>
        <end position="761"/>
    </location>
</feature>
<feature type="compositionally biased region" description="Low complexity" evidence="7">
    <location>
        <begin position="907"/>
        <end position="920"/>
    </location>
</feature>